<protein>
    <submittedName>
        <fullName evidence="2">Uncharacterized protein</fullName>
    </submittedName>
</protein>
<feature type="compositionally biased region" description="Basic and acidic residues" evidence="1">
    <location>
        <begin position="143"/>
        <end position="158"/>
    </location>
</feature>
<organism evidence="2 3">
    <name type="scientific">Anopheles farauti</name>
    <dbReference type="NCBI Taxonomy" id="69004"/>
    <lineage>
        <taxon>Eukaryota</taxon>
        <taxon>Metazoa</taxon>
        <taxon>Ecdysozoa</taxon>
        <taxon>Arthropoda</taxon>
        <taxon>Hexapoda</taxon>
        <taxon>Insecta</taxon>
        <taxon>Pterygota</taxon>
        <taxon>Neoptera</taxon>
        <taxon>Endopterygota</taxon>
        <taxon>Diptera</taxon>
        <taxon>Nematocera</taxon>
        <taxon>Culicoidea</taxon>
        <taxon>Culicidae</taxon>
        <taxon>Anophelinae</taxon>
        <taxon>Anopheles</taxon>
    </lineage>
</organism>
<evidence type="ECO:0000256" key="1">
    <source>
        <dbReference type="SAM" id="MobiDB-lite"/>
    </source>
</evidence>
<keyword evidence="3" id="KW-1185">Reference proteome</keyword>
<sequence>MHHSCIDDGGGGGGGGGGGCGDGGGGCCTPSRRHEIATVRGFYFKSNLSPAKVTHTGLGTWTASGGCISVESNRTKSTFDFFGTVLLHGVRQAVIAGLPSPSLTPSSMVETDIAECSVAGNSPPVPIVLMCAFRAARDDSRDERWRVSRAVGDDRETAEGEDGNAPATGGSGDEGIDRMRSETFFPLLPLKCFGRPSGSPVQQGPISKG</sequence>
<evidence type="ECO:0000313" key="2">
    <source>
        <dbReference type="EnsemblMetazoa" id="AFAF009907-PA"/>
    </source>
</evidence>
<reference evidence="3" key="1">
    <citation type="submission" date="2014-01" db="EMBL/GenBank/DDBJ databases">
        <title>The Genome Sequence of Anopheles farauti FAR1 (V2).</title>
        <authorList>
            <consortium name="The Broad Institute Genomics Platform"/>
            <person name="Neafsey D.E."/>
            <person name="Besansky N."/>
            <person name="Howell P."/>
            <person name="Walton C."/>
            <person name="Young S.K."/>
            <person name="Zeng Q."/>
            <person name="Gargeya S."/>
            <person name="Fitzgerald M."/>
            <person name="Haas B."/>
            <person name="Abouelleil A."/>
            <person name="Allen A.W."/>
            <person name="Alvarado L."/>
            <person name="Arachchi H.M."/>
            <person name="Berlin A.M."/>
            <person name="Chapman S.B."/>
            <person name="Gainer-Dewar J."/>
            <person name="Goldberg J."/>
            <person name="Griggs A."/>
            <person name="Gujja S."/>
            <person name="Hansen M."/>
            <person name="Howarth C."/>
            <person name="Imamovic A."/>
            <person name="Ireland A."/>
            <person name="Larimer J."/>
            <person name="McCowan C."/>
            <person name="Murphy C."/>
            <person name="Pearson M."/>
            <person name="Poon T.W."/>
            <person name="Priest M."/>
            <person name="Roberts A."/>
            <person name="Saif S."/>
            <person name="Shea T."/>
            <person name="Sisk P."/>
            <person name="Sykes S."/>
            <person name="Wortman J."/>
            <person name="Nusbaum C."/>
            <person name="Birren B."/>
        </authorList>
    </citation>
    <scope>NUCLEOTIDE SEQUENCE [LARGE SCALE GENOMIC DNA]</scope>
    <source>
        <strain evidence="3">FAR1</strain>
    </source>
</reference>
<dbReference type="EMBL" id="AXCN02000423">
    <property type="status" value="NOT_ANNOTATED_CDS"/>
    <property type="molecule type" value="Genomic_DNA"/>
</dbReference>
<dbReference type="AlphaFoldDB" id="A0A182QGW1"/>
<accession>A0A182QGW1</accession>
<dbReference type="Proteomes" id="UP000075886">
    <property type="component" value="Unassembled WGS sequence"/>
</dbReference>
<dbReference type="VEuPathDB" id="VectorBase:AFAF009907"/>
<evidence type="ECO:0000313" key="3">
    <source>
        <dbReference type="Proteomes" id="UP000075886"/>
    </source>
</evidence>
<feature type="region of interest" description="Disordered" evidence="1">
    <location>
        <begin position="143"/>
        <end position="178"/>
    </location>
</feature>
<name>A0A182QGW1_9DIPT</name>
<reference evidence="2" key="2">
    <citation type="submission" date="2020-05" db="UniProtKB">
        <authorList>
            <consortium name="EnsemblMetazoa"/>
        </authorList>
    </citation>
    <scope>IDENTIFICATION</scope>
    <source>
        <strain evidence="2">FAR1</strain>
    </source>
</reference>
<proteinExistence type="predicted"/>
<dbReference type="EnsemblMetazoa" id="AFAF009907-RA">
    <property type="protein sequence ID" value="AFAF009907-PA"/>
    <property type="gene ID" value="AFAF009907"/>
</dbReference>